<dbReference type="RefSeq" id="WP_167222765.1">
    <property type="nucleotide sequence ID" value="NZ_JAAQPH010000004.1"/>
</dbReference>
<dbReference type="InterPro" id="IPR003765">
    <property type="entry name" value="NO3_reductase_chaperone_NarJ"/>
</dbReference>
<gene>
    <name evidence="2" type="primary">narJ</name>
    <name evidence="2" type="ORF">HBA54_06895</name>
</gene>
<evidence type="ECO:0000256" key="1">
    <source>
        <dbReference type="ARBA" id="ARBA00023063"/>
    </source>
</evidence>
<keyword evidence="3" id="KW-1185">Reference proteome</keyword>
<dbReference type="EMBL" id="JAAQPH010000004">
    <property type="protein sequence ID" value="NIA68314.1"/>
    <property type="molecule type" value="Genomic_DNA"/>
</dbReference>
<dbReference type="AlphaFoldDB" id="A0A967EVT1"/>
<keyword evidence="1" id="KW-0534">Nitrate assimilation</keyword>
<accession>A0A967EVT1</accession>
<dbReference type="Proteomes" id="UP000761264">
    <property type="component" value="Unassembled WGS sequence"/>
</dbReference>
<comment type="caution">
    <text evidence="2">The sequence shown here is derived from an EMBL/GenBank/DDBJ whole genome shotgun (WGS) entry which is preliminary data.</text>
</comment>
<dbReference type="SUPFAM" id="SSF89155">
    <property type="entry name" value="TorD-like"/>
    <property type="match status" value="1"/>
</dbReference>
<dbReference type="GO" id="GO:0042128">
    <property type="term" value="P:nitrate assimilation"/>
    <property type="evidence" value="ECO:0007669"/>
    <property type="project" value="UniProtKB-KW"/>
</dbReference>
<name>A0A967EVT1_9PROT</name>
<evidence type="ECO:0000313" key="2">
    <source>
        <dbReference type="EMBL" id="NIA68314.1"/>
    </source>
</evidence>
<dbReference type="InterPro" id="IPR020945">
    <property type="entry name" value="DMSO/NO3_reduct_chaperone"/>
</dbReference>
<dbReference type="PANTHER" id="PTHR43680">
    <property type="entry name" value="NITRATE REDUCTASE MOLYBDENUM COFACTOR ASSEMBLY CHAPERONE"/>
    <property type="match status" value="1"/>
</dbReference>
<dbReference type="Pfam" id="PF02613">
    <property type="entry name" value="Nitrate_red_del"/>
    <property type="match status" value="1"/>
</dbReference>
<sequence>MDRTVKALSLILSYPTRALQAAMPEIGGVLAADTRLTAATRRALRPLVEELAGRDIYDLEERFVLLFDRSRSLSLNLFEHVHGESRDRGGAMVSLVETYRAGGFEPATSELPDHLPVLLEFLSTQPASEMQETLANAAHIFEALNTRLIRRESHYSAVFSALLQLSGVSADTEAVAELLEQPEDDPGDLAALDAVWEESQVTFGPDPNAGCPQVHEMLSRMDAPTTPNSARDTAAK</sequence>
<dbReference type="InterPro" id="IPR036411">
    <property type="entry name" value="TorD-like_sf"/>
</dbReference>
<organism evidence="2 3">
    <name type="scientific">Pelagibius litoralis</name>
    <dbReference type="NCBI Taxonomy" id="374515"/>
    <lineage>
        <taxon>Bacteria</taxon>
        <taxon>Pseudomonadati</taxon>
        <taxon>Pseudomonadota</taxon>
        <taxon>Alphaproteobacteria</taxon>
        <taxon>Rhodospirillales</taxon>
        <taxon>Rhodovibrionaceae</taxon>
        <taxon>Pelagibius</taxon>
    </lineage>
</organism>
<dbReference type="GO" id="GO:0051082">
    <property type="term" value="F:unfolded protein binding"/>
    <property type="evidence" value="ECO:0007669"/>
    <property type="project" value="InterPro"/>
</dbReference>
<dbReference type="NCBIfam" id="TIGR00684">
    <property type="entry name" value="narJ"/>
    <property type="match status" value="1"/>
</dbReference>
<dbReference type="GO" id="GO:0051131">
    <property type="term" value="P:chaperone-mediated protein complex assembly"/>
    <property type="evidence" value="ECO:0007669"/>
    <property type="project" value="InterPro"/>
</dbReference>
<dbReference type="PANTHER" id="PTHR43680:SF2">
    <property type="entry name" value="NITRATE REDUCTASE MOLYBDENUM COFACTOR ASSEMBLY CHAPERONE NARJ"/>
    <property type="match status" value="1"/>
</dbReference>
<dbReference type="Gene3D" id="1.10.3480.10">
    <property type="entry name" value="TorD-like"/>
    <property type="match status" value="1"/>
</dbReference>
<proteinExistence type="predicted"/>
<reference evidence="2" key="1">
    <citation type="submission" date="2020-03" db="EMBL/GenBank/DDBJ databases">
        <title>Genome of Pelagibius litoralis DSM 21314T.</title>
        <authorList>
            <person name="Wang G."/>
        </authorList>
    </citation>
    <scope>NUCLEOTIDE SEQUENCE</scope>
    <source>
        <strain evidence="2">DSM 21314</strain>
    </source>
</reference>
<protein>
    <submittedName>
        <fullName evidence="2">Nitrate reductase molybdenum cofactor assembly chaperone</fullName>
    </submittedName>
</protein>
<dbReference type="GO" id="GO:0016530">
    <property type="term" value="F:metallochaperone activity"/>
    <property type="evidence" value="ECO:0007669"/>
    <property type="project" value="TreeGrafter"/>
</dbReference>
<evidence type="ECO:0000313" key="3">
    <source>
        <dbReference type="Proteomes" id="UP000761264"/>
    </source>
</evidence>